<dbReference type="AlphaFoldDB" id="A0A8S4AGT8"/>
<evidence type="ECO:0000256" key="1">
    <source>
        <dbReference type="SAM" id="MobiDB-lite"/>
    </source>
</evidence>
<dbReference type="InterPro" id="IPR031595">
    <property type="entry name" value="PRORP_C"/>
</dbReference>
<evidence type="ECO:0000259" key="2">
    <source>
        <dbReference type="Pfam" id="PF16953"/>
    </source>
</evidence>
<proteinExistence type="predicted"/>
<dbReference type="InterPro" id="IPR011990">
    <property type="entry name" value="TPR-like_helical_dom_sf"/>
</dbReference>
<evidence type="ECO:0000313" key="4">
    <source>
        <dbReference type="Proteomes" id="UP000677803"/>
    </source>
</evidence>
<accession>A0A8S4AGT8</accession>
<organism evidence="3 4">
    <name type="scientific">Menidia menidia</name>
    <name type="common">Atlantic silverside</name>
    <dbReference type="NCBI Taxonomy" id="238744"/>
    <lineage>
        <taxon>Eukaryota</taxon>
        <taxon>Metazoa</taxon>
        <taxon>Chordata</taxon>
        <taxon>Craniata</taxon>
        <taxon>Vertebrata</taxon>
        <taxon>Euteleostomi</taxon>
        <taxon>Actinopterygii</taxon>
        <taxon>Neopterygii</taxon>
        <taxon>Teleostei</taxon>
        <taxon>Neoteleostei</taxon>
        <taxon>Acanthomorphata</taxon>
        <taxon>Ovalentaria</taxon>
        <taxon>Atherinomorphae</taxon>
        <taxon>Atheriniformes</taxon>
        <taxon>Atherinopsidae</taxon>
        <taxon>Menidiinae</taxon>
        <taxon>Menidia</taxon>
    </lineage>
</organism>
<evidence type="ECO:0000313" key="3">
    <source>
        <dbReference type="EMBL" id="CAG5866155.1"/>
    </source>
</evidence>
<sequence>MGSSWMLKVRVCLQPFFNQERPAFLTVKTCLWQPPQLASSARFLCSRDTNQDLGGRHTDKRSNPKSAGQGAIRQARTGLWDDAVDGRNKRSALKPRPSFPKSVFAAGTAKKTAEIMKMKASLGSGNTELHEEEPEQRRTRGRLEPPDRPLSLAEWRKLKESLGNQERFDIRMMGVLFSSGSDLDIANESGTLSYEVLLRYLTLCVSGGHDEEVADVYDIMRGSFPSLETGASSLFIKSFSRTGRWREAVSILQEVKKVGDSSSAWALYDELMEKGLSPPPETWEALGVCNSCGSELESIQLTEEEYQQLKGRVMADIIQGKDVFNKTTPESVQSYDTIVQSSGDSWHLPYDDSPDRSSYEVPNRWICLRKIPPH</sequence>
<keyword evidence="4" id="KW-1185">Reference proteome</keyword>
<name>A0A8S4AGT8_9TELE</name>
<dbReference type="Pfam" id="PF16953">
    <property type="entry name" value="PRORP"/>
    <property type="match status" value="1"/>
</dbReference>
<comment type="caution">
    <text evidence="3">The sequence shown here is derived from an EMBL/GenBank/DDBJ whole genome shotgun (WGS) entry which is preliminary data.</text>
</comment>
<reference evidence="3" key="1">
    <citation type="submission" date="2021-05" db="EMBL/GenBank/DDBJ databases">
        <authorList>
            <person name="Tigano A."/>
        </authorList>
    </citation>
    <scope>NUCLEOTIDE SEQUENCE</scope>
</reference>
<dbReference type="Proteomes" id="UP000677803">
    <property type="component" value="Unassembled WGS sequence"/>
</dbReference>
<dbReference type="OrthoDB" id="46913at2759"/>
<dbReference type="Gene3D" id="1.25.40.10">
    <property type="entry name" value="Tetratricopeptide repeat domain"/>
    <property type="match status" value="1"/>
</dbReference>
<feature type="compositionally biased region" description="Basic and acidic residues" evidence="1">
    <location>
        <begin position="135"/>
        <end position="147"/>
    </location>
</feature>
<dbReference type="EMBL" id="CAJRST010002224">
    <property type="protein sequence ID" value="CAG5866155.1"/>
    <property type="molecule type" value="Genomic_DNA"/>
</dbReference>
<protein>
    <submittedName>
        <fullName evidence="3">(Atlantic silverside) hypothetical protein</fullName>
    </submittedName>
</protein>
<feature type="region of interest" description="Disordered" evidence="1">
    <location>
        <begin position="122"/>
        <end position="148"/>
    </location>
</feature>
<feature type="domain" description="PRORP" evidence="2">
    <location>
        <begin position="285"/>
        <end position="333"/>
    </location>
</feature>
<gene>
    <name evidence="3" type="ORF">MMEN_LOCUS2902</name>
</gene>
<feature type="region of interest" description="Disordered" evidence="1">
    <location>
        <begin position="51"/>
        <end position="77"/>
    </location>
</feature>